<comment type="similarity">
    <text evidence="1">Belongs to the HyuE racemase family.</text>
</comment>
<organism evidence="2 3">
    <name type="scientific">Siculibacillus lacustris</name>
    <dbReference type="NCBI Taxonomy" id="1549641"/>
    <lineage>
        <taxon>Bacteria</taxon>
        <taxon>Pseudomonadati</taxon>
        <taxon>Pseudomonadota</taxon>
        <taxon>Alphaproteobacteria</taxon>
        <taxon>Hyphomicrobiales</taxon>
        <taxon>Ancalomicrobiaceae</taxon>
        <taxon>Siculibacillus</taxon>
    </lineage>
</organism>
<dbReference type="AlphaFoldDB" id="A0A4Q9VTD5"/>
<dbReference type="OrthoDB" id="9791723at2"/>
<proteinExistence type="inferred from homology"/>
<accession>A0A4Q9VTD5</accession>
<dbReference type="GO" id="GO:0047661">
    <property type="term" value="F:amino-acid racemase activity"/>
    <property type="evidence" value="ECO:0007669"/>
    <property type="project" value="InterPro"/>
</dbReference>
<dbReference type="InterPro" id="IPR015942">
    <property type="entry name" value="Asp/Glu/hydantoin_racemase"/>
</dbReference>
<evidence type="ECO:0000313" key="2">
    <source>
        <dbReference type="EMBL" id="TBW38966.1"/>
    </source>
</evidence>
<dbReference type="Proteomes" id="UP000292781">
    <property type="component" value="Unassembled WGS sequence"/>
</dbReference>
<dbReference type="InterPro" id="IPR053714">
    <property type="entry name" value="Iso_Racemase_Enz_sf"/>
</dbReference>
<dbReference type="Gene3D" id="3.40.50.12500">
    <property type="match status" value="1"/>
</dbReference>
<protein>
    <submittedName>
        <fullName evidence="2">Hydantoin racemase</fullName>
    </submittedName>
</protein>
<keyword evidence="3" id="KW-1185">Reference proteome</keyword>
<comment type="caution">
    <text evidence="2">The sequence shown here is derived from an EMBL/GenBank/DDBJ whole genome shotgun (WGS) entry which is preliminary data.</text>
</comment>
<name>A0A4Q9VTD5_9HYPH</name>
<evidence type="ECO:0000256" key="1">
    <source>
        <dbReference type="ARBA" id="ARBA00038414"/>
    </source>
</evidence>
<dbReference type="PANTHER" id="PTHR28047:SF5">
    <property type="entry name" value="PROTEIN DCG1"/>
    <property type="match status" value="1"/>
</dbReference>
<sequence length="248" mass="25539">MRLLLINGNTTAAMTERCRATAIAAARPGTEIVAVTASRGPRVIATRTENALATAAMVELLAEHGGDCDAVLVAVSFDTGLDALREAAPCPVVGMTEAAVHAACLLGGRFGFIGPGEHAFGIYRDVLERIGLMSKLAGQSVVEMRPEDYLDPAAIVDTVVATALDLVRHGRAESLVLAGAAFAGLAAEIQARVPVPLVDGIAAGVVLAQALVDLRPMRATVGSHALPPARELVGLPPVLGRLFAGERS</sequence>
<evidence type="ECO:0000313" key="3">
    <source>
        <dbReference type="Proteomes" id="UP000292781"/>
    </source>
</evidence>
<dbReference type="InterPro" id="IPR052186">
    <property type="entry name" value="Hydantoin_racemase-like"/>
</dbReference>
<gene>
    <name evidence="2" type="ORF">EYW49_07500</name>
</gene>
<dbReference type="PANTHER" id="PTHR28047">
    <property type="entry name" value="PROTEIN DCG1"/>
    <property type="match status" value="1"/>
</dbReference>
<dbReference type="RefSeq" id="WP_131307803.1">
    <property type="nucleotide sequence ID" value="NZ_SJFN01000009.1"/>
</dbReference>
<reference evidence="2 3" key="1">
    <citation type="submission" date="2019-02" db="EMBL/GenBank/DDBJ databases">
        <title>Siculibacillus lacustris gen. nov., sp. nov., a new rosette-forming bacterium isolated from a freshwater crater lake (Lake St. Ana, Romania).</title>
        <authorList>
            <person name="Felfoldi T."/>
            <person name="Marton Z."/>
            <person name="Szabo A."/>
            <person name="Mentes A."/>
            <person name="Boka K."/>
            <person name="Marialigeti K."/>
            <person name="Mathe I."/>
            <person name="Koncz M."/>
            <person name="Schumann P."/>
            <person name="Toth E."/>
        </authorList>
    </citation>
    <scope>NUCLEOTIDE SEQUENCE [LARGE SCALE GENOMIC DNA]</scope>
    <source>
        <strain evidence="2 3">SA-279</strain>
    </source>
</reference>
<dbReference type="Pfam" id="PF01177">
    <property type="entry name" value="Asp_Glu_race"/>
    <property type="match status" value="1"/>
</dbReference>
<dbReference type="EMBL" id="SJFN01000009">
    <property type="protein sequence ID" value="TBW38966.1"/>
    <property type="molecule type" value="Genomic_DNA"/>
</dbReference>